<evidence type="ECO:0000313" key="2">
    <source>
        <dbReference type="EMBL" id="PKG24960.1"/>
    </source>
</evidence>
<evidence type="ECO:0000313" key="3">
    <source>
        <dbReference type="Proteomes" id="UP000233375"/>
    </source>
</evidence>
<evidence type="ECO:0000259" key="1">
    <source>
        <dbReference type="SMART" id="SM00842"/>
    </source>
</evidence>
<dbReference type="Pfam" id="PF14450">
    <property type="entry name" value="FtsA"/>
    <property type="match status" value="1"/>
</dbReference>
<dbReference type="OrthoDB" id="9768127at2"/>
<keyword evidence="2" id="KW-0132">Cell division</keyword>
<organism evidence="2 3">
    <name type="scientific">Niallia nealsonii</name>
    <dbReference type="NCBI Taxonomy" id="115979"/>
    <lineage>
        <taxon>Bacteria</taxon>
        <taxon>Bacillati</taxon>
        <taxon>Bacillota</taxon>
        <taxon>Bacilli</taxon>
        <taxon>Bacillales</taxon>
        <taxon>Bacillaceae</taxon>
        <taxon>Niallia</taxon>
    </lineage>
</organism>
<accession>A0A2N0Z635</accession>
<dbReference type="InterPro" id="IPR050696">
    <property type="entry name" value="FtsA/MreB"/>
</dbReference>
<dbReference type="Gene3D" id="3.30.1490.300">
    <property type="match status" value="1"/>
</dbReference>
<dbReference type="SUPFAM" id="SSF53067">
    <property type="entry name" value="Actin-like ATPase domain"/>
    <property type="match status" value="2"/>
</dbReference>
<keyword evidence="2" id="KW-0131">Cell cycle</keyword>
<dbReference type="EMBL" id="PISE01000008">
    <property type="protein sequence ID" value="PKG24960.1"/>
    <property type="molecule type" value="Genomic_DNA"/>
</dbReference>
<dbReference type="Proteomes" id="UP000233375">
    <property type="component" value="Unassembled WGS sequence"/>
</dbReference>
<reference evidence="2 3" key="1">
    <citation type="journal article" date="2003" name="Int. J. Syst. Evol. Microbiol.">
        <title>Bacillus nealsonii sp. nov., isolated from a spacecraft-assembly facility, whose spores are gamma-radiation resistant.</title>
        <authorList>
            <person name="Venkateswaran K."/>
            <person name="Kempf M."/>
            <person name="Chen F."/>
            <person name="Satomi M."/>
            <person name="Nicholson W."/>
            <person name="Kern R."/>
        </authorList>
    </citation>
    <scope>NUCLEOTIDE SEQUENCE [LARGE SCALE GENOMIC DNA]</scope>
    <source>
        <strain evidence="2 3">FO-92</strain>
    </source>
</reference>
<dbReference type="SMART" id="SM00842">
    <property type="entry name" value="FtsA"/>
    <property type="match status" value="1"/>
</dbReference>
<protein>
    <submittedName>
        <fullName evidence="2">Cell division protein</fullName>
    </submittedName>
</protein>
<dbReference type="GO" id="GO:0051301">
    <property type="term" value="P:cell division"/>
    <property type="evidence" value="ECO:0007669"/>
    <property type="project" value="UniProtKB-KW"/>
</dbReference>
<dbReference type="Gene3D" id="3.30.420.40">
    <property type="match status" value="2"/>
</dbReference>
<sequence>MHGKDKIFALDIGTRSVVGIILEKDKENYHVVDILSIEHKERAMLDGQIHDVLAVSKIILEIKSKLEKKYGPLYKVSVAAAGRALKTKKSSYSTTIKGKPMITQQDILHMELTAVQNAQSAVAEKNNQDKSQFYYCVGYSVLRYLLDDQELGNLIDQQGNIATVEIIATFLPRIVVESLIAALNRANLEMEALTLEPIAAINVLIPPSMRRLNVALVDIGAGTSDIAITDSGTVIAYGMVPIAGDEITEAISDQYLLDFPLAEAAKKQLSEQEVISVTDILGFTTELSREEAITSISPALEKLSDHICKEILALNNHKPPKAVMLVGGGSQTPALPNKIAEMLHLPSNRVAIRGIDAITHLTFKDASVKGPELVTPVGIAIAAGKTPVQYKTVYVNEQPVRLFEINKLTVGDCLLASGINLNKLYGKPGNAMIVSVNNQQITIPGTYGEAPVIIRNGTKCSLDDMVENGEELTVYKGKDGQQAVVQIKELLDEVPEKSIQINGEIFQVTPTIICNGLAAAKEKWVEDRDTIDYIMPNTIKELLHSLQLDHYMKEVLPFRLTINDKDTVIPAFSGSILRNGLSIKLDYKFDHEDEITIKRKKAPTVKELAELKHVLLYQILPVTFNEKKLTLTKQLAQFKRNDHLLPLDTNLYNGDKIIIEQKPFNGFFFQDLFAYIQIDMPQTKSGTFELIKNGEKATFLTPLKKGDDLQLIWPANTPKN</sequence>
<dbReference type="InterPro" id="IPR003494">
    <property type="entry name" value="SHS2_FtsA"/>
</dbReference>
<dbReference type="InterPro" id="IPR043129">
    <property type="entry name" value="ATPase_NBD"/>
</dbReference>
<dbReference type="PANTHER" id="PTHR32432:SF3">
    <property type="entry name" value="ETHANOLAMINE UTILIZATION PROTEIN EUTJ"/>
    <property type="match status" value="1"/>
</dbReference>
<comment type="caution">
    <text evidence="2">The sequence shown here is derived from an EMBL/GenBank/DDBJ whole genome shotgun (WGS) entry which is preliminary data.</text>
</comment>
<dbReference type="PANTHER" id="PTHR32432">
    <property type="entry name" value="CELL DIVISION PROTEIN FTSA-RELATED"/>
    <property type="match status" value="1"/>
</dbReference>
<name>A0A2N0Z635_9BACI</name>
<keyword evidence="3" id="KW-1185">Reference proteome</keyword>
<dbReference type="CDD" id="cd24004">
    <property type="entry name" value="ASKHA_NBD_PilM-like"/>
    <property type="match status" value="1"/>
</dbReference>
<dbReference type="AlphaFoldDB" id="A0A2N0Z635"/>
<dbReference type="RefSeq" id="WP_101175673.1">
    <property type="nucleotide sequence ID" value="NZ_PISE01000008.1"/>
</dbReference>
<gene>
    <name evidence="2" type="ORF">CWS01_03545</name>
</gene>
<proteinExistence type="predicted"/>
<feature type="domain" description="SHS2" evidence="1">
    <location>
        <begin position="7"/>
        <end position="204"/>
    </location>
</feature>